<dbReference type="PANTHER" id="PTHR44360">
    <property type="entry name" value="DNAJ HOMOLOG SUBFAMILY B MEMBER 9"/>
    <property type="match status" value="1"/>
</dbReference>
<dbReference type="CDD" id="cd06257">
    <property type="entry name" value="DnaJ"/>
    <property type="match status" value="1"/>
</dbReference>
<dbReference type="OrthoDB" id="10250354at2759"/>
<feature type="region of interest" description="Disordered" evidence="2">
    <location>
        <begin position="153"/>
        <end position="233"/>
    </location>
</feature>
<feature type="region of interest" description="Disordered" evidence="2">
    <location>
        <begin position="32"/>
        <end position="100"/>
    </location>
</feature>
<comment type="caution">
    <text evidence="4">The sequence shown here is derived from an EMBL/GenBank/DDBJ whole genome shotgun (WGS) entry which is preliminary data.</text>
</comment>
<dbReference type="GO" id="GO:0051087">
    <property type="term" value="F:protein-folding chaperone binding"/>
    <property type="evidence" value="ECO:0007669"/>
    <property type="project" value="TreeGrafter"/>
</dbReference>
<dbReference type="PANTHER" id="PTHR44360:SF1">
    <property type="entry name" value="DNAJ HOMOLOG SUBFAMILY B MEMBER 9"/>
    <property type="match status" value="1"/>
</dbReference>
<dbReference type="EMBL" id="QGMJ01000240">
    <property type="protein sequence ID" value="TVY39197.1"/>
    <property type="molecule type" value="Genomic_DNA"/>
</dbReference>
<feature type="compositionally biased region" description="Basic and acidic residues" evidence="2">
    <location>
        <begin position="35"/>
        <end position="44"/>
    </location>
</feature>
<evidence type="ECO:0000256" key="1">
    <source>
        <dbReference type="ARBA" id="ARBA00023186"/>
    </source>
</evidence>
<evidence type="ECO:0000313" key="4">
    <source>
        <dbReference type="EMBL" id="TVY39197.1"/>
    </source>
</evidence>
<evidence type="ECO:0000259" key="3">
    <source>
        <dbReference type="PROSITE" id="PS50076"/>
    </source>
</evidence>
<protein>
    <submittedName>
        <fullName evidence="4">Chaperone protein DnaJ</fullName>
    </submittedName>
</protein>
<proteinExistence type="predicted"/>
<dbReference type="PRINTS" id="PR00625">
    <property type="entry name" value="JDOMAIN"/>
</dbReference>
<feature type="domain" description="J" evidence="3">
    <location>
        <begin position="8"/>
        <end position="73"/>
    </location>
</feature>
<dbReference type="SMART" id="SM00271">
    <property type="entry name" value="DnaJ"/>
    <property type="match status" value="1"/>
</dbReference>
<dbReference type="GO" id="GO:0051787">
    <property type="term" value="F:misfolded protein binding"/>
    <property type="evidence" value="ECO:0007669"/>
    <property type="project" value="TreeGrafter"/>
</dbReference>
<feature type="region of interest" description="Disordered" evidence="2">
    <location>
        <begin position="119"/>
        <end position="141"/>
    </location>
</feature>
<dbReference type="PROSITE" id="PS50076">
    <property type="entry name" value="DNAJ_2"/>
    <property type="match status" value="1"/>
</dbReference>
<dbReference type="InterPro" id="IPR051948">
    <property type="entry name" value="Hsp70_co-chaperone_J-domain"/>
</dbReference>
<feature type="compositionally biased region" description="Acidic residues" evidence="2">
    <location>
        <begin position="90"/>
        <end position="100"/>
    </location>
</feature>
<keyword evidence="5" id="KW-1185">Reference proteome</keyword>
<dbReference type="InterPro" id="IPR036869">
    <property type="entry name" value="J_dom_sf"/>
</dbReference>
<dbReference type="Proteomes" id="UP000462212">
    <property type="component" value="Unassembled WGS sequence"/>
</dbReference>
<dbReference type="InterPro" id="IPR001623">
    <property type="entry name" value="DnaJ_domain"/>
</dbReference>
<organism evidence="4 5">
    <name type="scientific">Lachnellula subtilissima</name>
    <dbReference type="NCBI Taxonomy" id="602034"/>
    <lineage>
        <taxon>Eukaryota</taxon>
        <taxon>Fungi</taxon>
        <taxon>Dikarya</taxon>
        <taxon>Ascomycota</taxon>
        <taxon>Pezizomycotina</taxon>
        <taxon>Leotiomycetes</taxon>
        <taxon>Helotiales</taxon>
        <taxon>Lachnaceae</taxon>
        <taxon>Lachnellula</taxon>
    </lineage>
</organism>
<dbReference type="GO" id="GO:0036503">
    <property type="term" value="P:ERAD pathway"/>
    <property type="evidence" value="ECO:0007669"/>
    <property type="project" value="TreeGrafter"/>
</dbReference>
<accession>A0A8H8RP57</accession>
<dbReference type="SUPFAM" id="SSF46565">
    <property type="entry name" value="Chaperone J-domain"/>
    <property type="match status" value="1"/>
</dbReference>
<keyword evidence="1" id="KW-0143">Chaperone</keyword>
<evidence type="ECO:0000256" key="2">
    <source>
        <dbReference type="SAM" id="MobiDB-lite"/>
    </source>
</evidence>
<feature type="compositionally biased region" description="Basic and acidic residues" evidence="2">
    <location>
        <begin position="63"/>
        <end position="73"/>
    </location>
</feature>
<sequence length="287" mass="33140">MPPAAAFDYYQALEVEKDSDTEAITASYRRLARVHHPDKDRENPHATAKFQQIQEAYETLSDPAKRYGHDNPSRRPQGNPYSSYPSPHDSDDDDGYGYYEEEIVDELMEEFMRARFSRSRPEFPGFGSYGPPPGYGGRDGMSEEEYQILKEEMKEERRRTEARHAEDRKFHTQDYMDRVEAARAKSEAKAQAKKAEEEKKHMSQEQREKAERVLQEKTWTSLNATTPAEKQSSCIHSEFWPKEQQKKKFKCAACGQKRGPTGYKCPHCAFLSCQGCLSKMNEKHTGT</sequence>
<gene>
    <name evidence="4" type="primary">dnaJ_2</name>
    <name evidence="4" type="ORF">LSUB1_G003068</name>
</gene>
<feature type="compositionally biased region" description="Basic and acidic residues" evidence="2">
    <location>
        <begin position="153"/>
        <end position="215"/>
    </location>
</feature>
<dbReference type="Gene3D" id="1.10.287.110">
    <property type="entry name" value="DnaJ domain"/>
    <property type="match status" value="1"/>
</dbReference>
<dbReference type="AlphaFoldDB" id="A0A8H8RP57"/>
<feature type="compositionally biased region" description="Polar residues" evidence="2">
    <location>
        <begin position="217"/>
        <end position="233"/>
    </location>
</feature>
<evidence type="ECO:0000313" key="5">
    <source>
        <dbReference type="Proteomes" id="UP000462212"/>
    </source>
</evidence>
<name>A0A8H8RP57_9HELO</name>
<dbReference type="GO" id="GO:0005783">
    <property type="term" value="C:endoplasmic reticulum"/>
    <property type="evidence" value="ECO:0007669"/>
    <property type="project" value="TreeGrafter"/>
</dbReference>
<reference evidence="4 5" key="1">
    <citation type="submission" date="2018-05" db="EMBL/GenBank/DDBJ databases">
        <title>Genome sequencing and assembly of the regulated plant pathogen Lachnellula willkommii and related sister species for the development of diagnostic species identification markers.</title>
        <authorList>
            <person name="Giroux E."/>
            <person name="Bilodeau G."/>
        </authorList>
    </citation>
    <scope>NUCLEOTIDE SEQUENCE [LARGE SCALE GENOMIC DNA]</scope>
    <source>
        <strain evidence="4 5">CBS 197.66</strain>
    </source>
</reference>
<dbReference type="Pfam" id="PF00226">
    <property type="entry name" value="DnaJ"/>
    <property type="match status" value="1"/>
</dbReference>